<dbReference type="SUPFAM" id="SSF53098">
    <property type="entry name" value="Ribonuclease H-like"/>
    <property type="match status" value="1"/>
</dbReference>
<dbReference type="EMBL" id="BQNB010018493">
    <property type="protein sequence ID" value="GJT75033.1"/>
    <property type="molecule type" value="Genomic_DNA"/>
</dbReference>
<organism evidence="1 2">
    <name type="scientific">Tanacetum coccineum</name>
    <dbReference type="NCBI Taxonomy" id="301880"/>
    <lineage>
        <taxon>Eukaryota</taxon>
        <taxon>Viridiplantae</taxon>
        <taxon>Streptophyta</taxon>
        <taxon>Embryophyta</taxon>
        <taxon>Tracheophyta</taxon>
        <taxon>Spermatophyta</taxon>
        <taxon>Magnoliopsida</taxon>
        <taxon>eudicotyledons</taxon>
        <taxon>Gunneridae</taxon>
        <taxon>Pentapetalae</taxon>
        <taxon>asterids</taxon>
        <taxon>campanulids</taxon>
        <taxon>Asterales</taxon>
        <taxon>Asteraceae</taxon>
        <taxon>Asteroideae</taxon>
        <taxon>Anthemideae</taxon>
        <taxon>Anthemidinae</taxon>
        <taxon>Tanacetum</taxon>
    </lineage>
</organism>
<dbReference type="PANTHER" id="PTHR42648">
    <property type="entry name" value="TRANSPOSASE, PUTATIVE-RELATED"/>
    <property type="match status" value="1"/>
</dbReference>
<proteinExistence type="predicted"/>
<sequence>MLAVGHPNGTLAKITTIESLRLTSGIVLFNVLVILEYSVSLLSVNKMIKDSKFFVGFDEHKCYIQDLNLGKIMGTGSESGGLYLLGHPADQVLSISGTKLGFSKNNQRFPCDICHKAKQTRKPFPLSDHKSKLVGDMVHCDVWGPYRVISKDGFRFFLTIVHDFSRAVWVYLLKSKAEVREYVESFIKLIFTQFGKKIKIENGITERKHRHLLNVARSLMLPSSVLSGVSPYFLVYGKDPGLSHVRSFGCLRYSTILNNNDQFGARGGHSNEDGNIRVISDDYDNIVEDEVADVATQIEENVTSEGNGQINQNGEGPSNVLETLHVLRRSTRQKVMPIKFNDYVVRSHVKYGLEKYVSYANLSRMNFCFSTTLNKSIEPKTFNEDS</sequence>
<gene>
    <name evidence="1" type="ORF">Tco_1041758</name>
</gene>
<dbReference type="Gene3D" id="3.30.420.10">
    <property type="entry name" value="Ribonuclease H-like superfamily/Ribonuclease H"/>
    <property type="match status" value="1"/>
</dbReference>
<comment type="caution">
    <text evidence="1">The sequence shown here is derived from an EMBL/GenBank/DDBJ whole genome shotgun (WGS) entry which is preliminary data.</text>
</comment>
<dbReference type="Proteomes" id="UP001151760">
    <property type="component" value="Unassembled WGS sequence"/>
</dbReference>
<dbReference type="InterPro" id="IPR012337">
    <property type="entry name" value="RNaseH-like_sf"/>
</dbReference>
<evidence type="ECO:0000313" key="1">
    <source>
        <dbReference type="EMBL" id="GJT75033.1"/>
    </source>
</evidence>
<dbReference type="InterPro" id="IPR039537">
    <property type="entry name" value="Retrotran_Ty1/copia-like"/>
</dbReference>
<reference evidence="1" key="1">
    <citation type="journal article" date="2022" name="Int. J. Mol. Sci.">
        <title>Draft Genome of Tanacetum Coccineum: Genomic Comparison of Closely Related Tanacetum-Family Plants.</title>
        <authorList>
            <person name="Yamashiro T."/>
            <person name="Shiraishi A."/>
            <person name="Nakayama K."/>
            <person name="Satake H."/>
        </authorList>
    </citation>
    <scope>NUCLEOTIDE SEQUENCE</scope>
</reference>
<accession>A0ABQ5GI27</accession>
<evidence type="ECO:0000313" key="2">
    <source>
        <dbReference type="Proteomes" id="UP001151760"/>
    </source>
</evidence>
<dbReference type="PANTHER" id="PTHR42648:SF31">
    <property type="entry name" value="RNA-DIRECTED DNA POLYMERASE"/>
    <property type="match status" value="1"/>
</dbReference>
<dbReference type="InterPro" id="IPR036397">
    <property type="entry name" value="RNaseH_sf"/>
</dbReference>
<reference evidence="1" key="2">
    <citation type="submission" date="2022-01" db="EMBL/GenBank/DDBJ databases">
        <authorList>
            <person name="Yamashiro T."/>
            <person name="Shiraishi A."/>
            <person name="Satake H."/>
            <person name="Nakayama K."/>
        </authorList>
    </citation>
    <scope>NUCLEOTIDE SEQUENCE</scope>
</reference>
<keyword evidence="2" id="KW-1185">Reference proteome</keyword>
<name>A0ABQ5GI27_9ASTR</name>
<protein>
    <submittedName>
        <fullName evidence="1">Ribonuclease H-like domain-containing protein</fullName>
    </submittedName>
</protein>